<evidence type="ECO:0000313" key="2">
    <source>
        <dbReference type="EMBL" id="UNP64502.1"/>
    </source>
</evidence>
<reference evidence="2" key="1">
    <citation type="submission" date="2021-09" db="EMBL/GenBank/DDBJ databases">
        <title>The complete genome of the Saguinine gammaherpesvirus 1 (SgGHV-1).</title>
        <authorList>
            <person name="Marti-Carreras J."/>
            <person name="Maes P."/>
        </authorList>
    </citation>
    <scope>NUCLEOTIDE SEQUENCE</scope>
    <source>
        <strain evidence="2">S338D</strain>
    </source>
</reference>
<dbReference type="EMBL" id="OK337614">
    <property type="protein sequence ID" value="UNP64502.1"/>
    <property type="molecule type" value="Genomic_DNA"/>
</dbReference>
<evidence type="ECO:0000256" key="1">
    <source>
        <dbReference type="SAM" id="MobiDB-lite"/>
    </source>
</evidence>
<dbReference type="InterPro" id="IPR002580">
    <property type="entry name" value="Herpes_UL24"/>
</dbReference>
<feature type="region of interest" description="Disordered" evidence="1">
    <location>
        <begin position="201"/>
        <end position="262"/>
    </location>
</feature>
<feature type="compositionally biased region" description="Basic residues" evidence="1">
    <location>
        <begin position="235"/>
        <end position="256"/>
    </location>
</feature>
<evidence type="ECO:0000313" key="3">
    <source>
        <dbReference type="Proteomes" id="UP001142430"/>
    </source>
</evidence>
<accession>A0A9Q8QWX5</accession>
<protein>
    <submittedName>
        <fullName evidence="2">Fusion protein</fullName>
    </submittedName>
</protein>
<organism evidence="2 3">
    <name type="scientific">Saguinine gammaherpesvirus 1</name>
    <dbReference type="NCBI Taxonomy" id="2169901"/>
    <lineage>
        <taxon>Viruses</taxon>
        <taxon>Duplodnaviria</taxon>
        <taxon>Heunggongvirae</taxon>
        <taxon>Peploviricota</taxon>
        <taxon>Herviviricetes</taxon>
        <taxon>Herpesvirales</taxon>
        <taxon>Orthoherpesviridae</taxon>
        <taxon>Gammaherpesvirinae</taxon>
    </lineage>
</organism>
<dbReference type="Pfam" id="PF01646">
    <property type="entry name" value="Herpes_UL24"/>
    <property type="match status" value="1"/>
</dbReference>
<dbReference type="Proteomes" id="UP001142430">
    <property type="component" value="Segment"/>
</dbReference>
<name>A0A9Q8QWX5_9GAMA</name>
<proteinExistence type="predicted"/>
<sequence length="262" mass="29824">MASSCYPKDILSKLPPQRKAAGKRAHMSIYKKMLKYTTQGALFKFLCLVEKFNPGTKTQLFFEVSLGNRIADSVLLASYGETKYCFILEFKTCNSKAPDMMTEVRRSQRLQGLQQLSDSVKYIQACAPPGPHPWQICPYLIFKSQKNLKTIHSEKLPTVTNILHSYYDKLASFLKYREDVKTKERLHSLPKGQKLAQNHKFLGTTPRKPDFPGQIPNKGSKKIGFGSKKVPFKCQKPKNKKRSNKPRIGHVGKRSTKSLGRN</sequence>